<evidence type="ECO:0000256" key="3">
    <source>
        <dbReference type="ARBA" id="ARBA00022833"/>
    </source>
</evidence>
<proteinExistence type="predicted"/>
<evidence type="ECO:0000256" key="1">
    <source>
        <dbReference type="ARBA" id="ARBA00022723"/>
    </source>
</evidence>
<protein>
    <recommendedName>
        <fullName evidence="5">RING-type domain-containing protein</fullName>
    </recommendedName>
</protein>
<evidence type="ECO:0000256" key="2">
    <source>
        <dbReference type="ARBA" id="ARBA00022771"/>
    </source>
</evidence>
<dbReference type="InterPro" id="IPR001841">
    <property type="entry name" value="Znf_RING"/>
</dbReference>
<dbReference type="GO" id="GO:0061630">
    <property type="term" value="F:ubiquitin protein ligase activity"/>
    <property type="evidence" value="ECO:0007669"/>
    <property type="project" value="TreeGrafter"/>
</dbReference>
<dbReference type="EMBL" id="JAWDJX010000001">
    <property type="protein sequence ID" value="KAK3058669.1"/>
    <property type="molecule type" value="Genomic_DNA"/>
</dbReference>
<dbReference type="Proteomes" id="UP001271007">
    <property type="component" value="Unassembled WGS sequence"/>
</dbReference>
<reference evidence="6" key="1">
    <citation type="submission" date="2023-04" db="EMBL/GenBank/DDBJ databases">
        <title>Black Yeasts Isolated from many extreme environments.</title>
        <authorList>
            <person name="Coleine C."/>
            <person name="Stajich J.E."/>
            <person name="Selbmann L."/>
        </authorList>
    </citation>
    <scope>NUCLEOTIDE SEQUENCE</scope>
    <source>
        <strain evidence="6">CCFEE 5312</strain>
    </source>
</reference>
<dbReference type="InterPro" id="IPR051834">
    <property type="entry name" value="RING_finger_E3_ligase"/>
</dbReference>
<evidence type="ECO:0000259" key="5">
    <source>
        <dbReference type="PROSITE" id="PS50089"/>
    </source>
</evidence>
<dbReference type="PANTHER" id="PTHR45931:SF3">
    <property type="entry name" value="RING ZINC FINGER-CONTAINING PROTEIN"/>
    <property type="match status" value="1"/>
</dbReference>
<organism evidence="6 7">
    <name type="scientific">Extremus antarcticus</name>
    <dbReference type="NCBI Taxonomy" id="702011"/>
    <lineage>
        <taxon>Eukaryota</taxon>
        <taxon>Fungi</taxon>
        <taxon>Dikarya</taxon>
        <taxon>Ascomycota</taxon>
        <taxon>Pezizomycotina</taxon>
        <taxon>Dothideomycetes</taxon>
        <taxon>Dothideomycetidae</taxon>
        <taxon>Mycosphaerellales</taxon>
        <taxon>Extremaceae</taxon>
        <taxon>Extremus</taxon>
    </lineage>
</organism>
<dbReference type="PANTHER" id="PTHR45931">
    <property type="entry name" value="SI:CH211-59O9.10"/>
    <property type="match status" value="1"/>
</dbReference>
<name>A0AAJ0GJ96_9PEZI</name>
<dbReference type="GO" id="GO:0008270">
    <property type="term" value="F:zinc ion binding"/>
    <property type="evidence" value="ECO:0007669"/>
    <property type="project" value="UniProtKB-KW"/>
</dbReference>
<evidence type="ECO:0000256" key="4">
    <source>
        <dbReference type="PROSITE-ProRule" id="PRU00175"/>
    </source>
</evidence>
<dbReference type="SMART" id="SM00184">
    <property type="entry name" value="RING"/>
    <property type="match status" value="1"/>
</dbReference>
<dbReference type="GO" id="GO:0005634">
    <property type="term" value="C:nucleus"/>
    <property type="evidence" value="ECO:0007669"/>
    <property type="project" value="TreeGrafter"/>
</dbReference>
<dbReference type="PROSITE" id="PS50089">
    <property type="entry name" value="ZF_RING_2"/>
    <property type="match status" value="1"/>
</dbReference>
<gene>
    <name evidence="6" type="ORF">LTR09_000234</name>
</gene>
<dbReference type="InterPro" id="IPR013083">
    <property type="entry name" value="Znf_RING/FYVE/PHD"/>
</dbReference>
<sequence>MRKKPAKWQRPTYFFVEECFRDQSGTLIDLRLRKVPYHHNPSEEHEFGSYYIHGNTLRFNQPTLNRPSLAQNLGTKLFVGDDEFEATLEPDGDKVRTAIHRGQCPARCSQGFLNDQDEVDPLLETPRFRLPDHQPLCPVCVGHHLSNEYQLLRFVRFTQGVQTQRFANFYHHFNARVTQLGYPRYAWYSQNFGALFSDSRQGHAGLWWPAVEVEEEREEPEEEEPEFQPATEAAIAALPHTTFGEVKQPGEEERKCGICREEFGDDHVVAQLPCGHIYCPVCIVEWLRTSNACPECRAAV</sequence>
<dbReference type="InterPro" id="IPR017907">
    <property type="entry name" value="Znf_RING_CS"/>
</dbReference>
<dbReference type="Pfam" id="PF13639">
    <property type="entry name" value="zf-RING_2"/>
    <property type="match status" value="1"/>
</dbReference>
<dbReference type="GO" id="GO:0006511">
    <property type="term" value="P:ubiquitin-dependent protein catabolic process"/>
    <property type="evidence" value="ECO:0007669"/>
    <property type="project" value="TreeGrafter"/>
</dbReference>
<dbReference type="Gene3D" id="3.30.40.10">
    <property type="entry name" value="Zinc/RING finger domain, C3HC4 (zinc finger)"/>
    <property type="match status" value="1"/>
</dbReference>
<comment type="caution">
    <text evidence="6">The sequence shown here is derived from an EMBL/GenBank/DDBJ whole genome shotgun (WGS) entry which is preliminary data.</text>
</comment>
<keyword evidence="3" id="KW-0862">Zinc</keyword>
<keyword evidence="7" id="KW-1185">Reference proteome</keyword>
<dbReference type="AlphaFoldDB" id="A0AAJ0GJ96"/>
<feature type="domain" description="RING-type" evidence="5">
    <location>
        <begin position="256"/>
        <end position="297"/>
    </location>
</feature>
<dbReference type="PROSITE" id="PS00518">
    <property type="entry name" value="ZF_RING_1"/>
    <property type="match status" value="1"/>
</dbReference>
<dbReference type="SUPFAM" id="SSF57850">
    <property type="entry name" value="RING/U-box"/>
    <property type="match status" value="1"/>
</dbReference>
<evidence type="ECO:0000313" key="7">
    <source>
        <dbReference type="Proteomes" id="UP001271007"/>
    </source>
</evidence>
<accession>A0AAJ0GJ96</accession>
<keyword evidence="2 4" id="KW-0863">Zinc-finger</keyword>
<evidence type="ECO:0000313" key="6">
    <source>
        <dbReference type="EMBL" id="KAK3058669.1"/>
    </source>
</evidence>
<keyword evidence="1" id="KW-0479">Metal-binding</keyword>